<keyword evidence="5" id="KW-1185">Reference proteome</keyword>
<evidence type="ECO:0000313" key="4">
    <source>
        <dbReference type="EMBL" id="CAG7726003.1"/>
    </source>
</evidence>
<evidence type="ECO:0000259" key="3">
    <source>
        <dbReference type="Pfam" id="PF12624"/>
    </source>
</evidence>
<evidence type="ECO:0000256" key="1">
    <source>
        <dbReference type="ARBA" id="ARBA00022448"/>
    </source>
</evidence>
<dbReference type="Pfam" id="PF12624">
    <property type="entry name" value="VPS13_N"/>
    <property type="match status" value="1"/>
</dbReference>
<gene>
    <name evidence="4" type="ORF">AFUS01_LOCUS14935</name>
</gene>
<evidence type="ECO:0000256" key="2">
    <source>
        <dbReference type="SAM" id="MobiDB-lite"/>
    </source>
</evidence>
<dbReference type="InterPro" id="IPR039782">
    <property type="entry name" value="VPS13B"/>
</dbReference>
<sequence length="4113" mass="462773">MFKIESYITPYILAYLDKYFKNFNPANFQVSLWAGGASFNNLDLNLEVLEEEFHLPVTFVSGHIHELRIFVPWTKITSEPIVVHVNTIEITLKLKSNKDEGSGEGRTSKNLRDRVKTGKEPEEPPGYVQNLINKMITNIRIDCQNVIVKLVEEDIVFTLNVKTASLFPTNGNWKSSFIDLLAPEFTLRRQLTFSDLTVCLDQTNSAGKIEQYLEPLLYRCSFDVRILQKYHSQFAIRPYFTRMDIYFEEMKFTITDEQIPMLLKLYNMILAVKNSLNTPPAIADSLSTACVGDKIAGDSEVLCEEEDDQAMNWGTWAIGWIPDIPATIFGAVEAEDEMGEFDVPETTSHLGFYVNKASIVFKGMEAVTERKNTRGAPRVKFQPFLKCFIQGIICDIVQRTLDTNVFAGISQILIDGVQSCPCGMKDCVEDNLAESSSNHYLRIGQLNRDFANSGLFEDCFEVKPPSDSIFQFENRVEVLTEEMMLNRAPAVAVEYLDVTGDRNEDSKSHHSSGSTDGYDLGRDKMLCRLVVAPCTVKLCSGSIHRLKMILFSANQSSYEPVGSQKIYEMKHDHGDVDSSHLVDFSAIRNIESAFNIYQFTIFRPYIEIIAGDHLDFDQQTHIRAKYKKRKATTITPLSEVLPEWPKIIVTFSCIDGRIMDPNSRFRKIVAKAQQVPNNVLDMFAYKLTAKVFSGEAKLRSDKFVVPICIPFNLEFSFSSCEKPDAISSNFNPVSRLEISLDDFRINVAKPHLMLLQVILISCYDERISEHLTSTTILRDLPGYNQGDIVIHISEFSIQAVFTQVLHTVRTRVGSLGIFIHSPNYPSPIPIFEGPPNNKPDPEGLAVVILQYPLKLLDYFASTDCVNIEGMEVSNKANEMTPMIIVNISEFLVQFEPVFFQWLSYHPRQMPSSIPAEIQSSTQIVYPMIPVSRTSSRMSVVSKIQSSWSASDENNAIGSVTGEDFQQLYQTPKPTVQLENRSIHESSHHSYEVFDRGSDKLRRKSTLEEEFQLRFAPRSYIETWNKWIVTHLAVIMKSFIIVNIGQGDFWFPVGQQSFVSFSEEKNTNGVLLITPKVVALPEGPKVQAVYSQLPLPLSLPLEYNGRELYPLRITAENFTLSTIHTKEGKQPFSLPLNILLTLTLTEKKSEGKPCVIAAFLHSDIPAVKLSLSFAQINLLLRLTEQFLQTTAIILRHSGSLMLGAINSNNEIEVQNADSEDMEKRRIDPTSVIASGKGKEVLAKQHQCQENMSLSELEQQNFTESVTSSQKQGLLTSEGALQQEAKTSFWIQVTLAQFQLIIINSPISNNTIVDQLVLELEDIVSSLDIQPVFVKWALKVGNVSLRRYERTSQDRWDVGNCVGIVMSSGDEITKDINILKGSRKRQNSLSFSASGSASPIHGPKVVKPSSIVTHPLSKNRGILTFTYTQVQTKNFHKKSEMYSPVARWNAAINKYCEKNKQVYDPYDNENNRYLSEFDMKFGSLDFLVDVSNIHPILKILNAVGSIKFIDWDIPVTVMPYYSNTTLPLIYLETGNVRLFFKTTLTPNSRTDTPDVLALQVSSLTIHSQSENPLTRTIVNKDLYRLAEHTNILSVPGSPVEDRQYQLELVDVLVYTCHWNTLKANSRELLPKPTSTILKTMGENPALEWNTIRSDSVTEEVIGHPILERLDLGIAFAPAIVYEGKLEDIGKHVVVAGHSLELNATSEVCLYANLHQIACIHGISSDLTNILSDCTLGSMVESKEEVVAFNFFQESDSGIDSIVTTFSANDHIFQVPNRKSSEILNMVKEGGFSQVTTKQTEAVPFDLLVTGSMFQVMTYDLKYKHASSKGKTKSSIVAIVPLAFCVFGQPHLVLSISDTSQRAEISIFELFIGFAPAEKRTVHQFSLPDINDFPDRLFECTRGERDPKTGMVPAFVTAKFMDFMTKPTEFSCDVARPLKISLSRRIIKNWLRIQSYFDSINWKENNIMRSNDMAFKSEEPRKKYEQPLMGLLSSGKISLNQVVFAVTEEVEEDLPHSSAALSFSGCTMLIRSRMKNAPIDREEQVNPDNAYVEADLRSITLTSGIGARRDVIMTPWNLQMKARIRWKPWRLSPNITASFTADPVSLHLGPQNLLAFLQLYQTFGNYLLDFIAHQEEKIEKIMHVAPGEEIFPAEDYQDDLRSGSFRYVRKESSSELPEVYQIAFCEADRTMTWRYPHKRCLTRVESLPVPIDSDLLPSIKNKELPCIVEYFDDAQNRFCHYSVIYISEYSRGSMRIPEKEKWHLYTSTVWRVVLEAPLNEADSFNLVKPDILAASLRVDSLQDASLNPRLKLYFDFPKISVHFVNQLTYSGKTPCNLLKSYSFGGLTLPDQPFATLELNTNTLLVSLWLLKCKLDYNSYLKFSVTEYSYLTDVPVMEPFTFQLMFHLHQKSANENKTSVKLQMSTKPITFKLSSAVLHTLTASLITWLQVLETYDGYVVDFNSFQTKKLIHLSEILICNDLHADILVNQIKSEDSKASVNSETFQSIGCRECFSFVWPTHKATSTCKISVRDPDWKASDVVSFHKKGHKVLNVAKSTHKLFVNVSPFSSCQTLVSISGPFSVLNALDDEIEIALLPKSGGREVTWPVQSRNHGPSRLIQVQDIEHFRFRFIDDTETMPWSPVVTVEAIKSEKNRCLAIELYKQDINEKIKTFSVWCSMVEETIESSLRSMIVISPFFRVKSSLAVPTKVYNSVGRSSPDEIFELKGEGSEQKIDFIGSHKVVHHLTFQSSPKVSLSTPPIPLVPGGPLTEKCINSRPINEIISDILNSTETNTEYAKKEEHWPYIRDDIAPEVWVTCSQPDTTVEVGFSPWIEGLPTVLIDVKPWALFVNLTDQEISFSTVKDVDNVFGVLPVSVFTPPKIKDPFKLGFSSGGQICWASPLEFTEQKSRTDIHYVNDNGKIPLDCFSRLEIHGMKEICYLTLETRIRRDILVVSIRSTFSIQNKTDAWLLVKGISLHCNKAQGSSDWTDIEDFTLLQPDFTTCGKSKRNAMFSPLLIHSASDLEDIPEDDEASPMKYLALSCGGPWWFVQLMKFDLLFNHMSASDGLLGKRIAVTIPKYSPVTFENGPSNKKAEPVEDASFPIVLSWTAKNGQVWISITTDLYPQLTIFNLTSKSLFCAQPSSIVSIPISETENFDQYSFIPCNTRGYYTFSCAYANFPDMSSDATYSLPCLMIANLPEKPRNIPQTIRDSFGYFHEKNLIFSGVFEWSKPIRVDGPVQSVQIVDIFGVKVTIEQIGMRRIVYIENLSSVEVSAKDIRHRISGYRIGDTASNNTLIGYEKKSEIERKSPPLDVVVETELSDISVKTRSVGVMATEEMIYLPSEFVIYVPWFRLIVMDKVNKHGGQQEILSLCFQDVLVEKFSEVKHIKLRSLGNEEMRNWVFRACIGDIEINTPPFEDRKSDFAVILRQDGGYIPLCATHEGLDVFSDPPLNLSGKMMLVASATFGPTTDNRQELQTMNVTLEPIEIFVERHLIENVIPIVEDVLCVLDDRAPELSRMSTLPVFVNESRSFQEGGTSQKSRQQLWNLENLASKGNLQELDAIFPGVNNCGAIKRSQIITLQSDLNEINEEIKESRIIKVKESKVVRLDVHDQSRSLPPAGSRGKKGSGNKATKYSGVDQGSNTSGKSLNDNVLDDQAVQLKEMDGISNDSKSRIISVQQIRTWDSDTSVVPAEISHLRDHIQKIFIKSPPDVDSVLHEFAEPLRLQQIQISSLKIYGTVRFKYGMYLAFDRAPVDINEFIRNSIITTHYGMGHSLGQHYWQSIIYGYKNMVTGVGSWEGVGSPTRLVGEVSTGLRDLVVYPYQGIFKGPTGFFVGIGKGCSSMVKHIAAGTLSSVTNGAWTWSRNLDALTQDDEDRRADVHGVTDGITQGFASLGVRMLGAVGGIAHYPIQSIIQGGPSPKNIAAGVAKGVMSVVTKPVGGALELLAMTGEGILKGTGWSNDNQTRFRPISEDIQNANNSALKYYTKTIREEFEQRVLLIIDASQPEPTNTSLHPTTLVMTTENIYVFNTALDEMTLQFPICRLVVAPCQDRNLLCLRIVNLKKPDDYSVAEERVIEFVRGFASAHSLAGTEETLISTSHFTTQIPVKSSKSNDSL</sequence>
<dbReference type="Proteomes" id="UP000708208">
    <property type="component" value="Unassembled WGS sequence"/>
</dbReference>
<feature type="domain" description="Chorein N-terminal" evidence="3">
    <location>
        <begin position="5"/>
        <end position="210"/>
    </location>
</feature>
<name>A0A8J2NTY2_9HEXA</name>
<feature type="region of interest" description="Disordered" evidence="2">
    <location>
        <begin position="3606"/>
        <end position="3646"/>
    </location>
</feature>
<evidence type="ECO:0000313" key="5">
    <source>
        <dbReference type="Proteomes" id="UP000708208"/>
    </source>
</evidence>
<comment type="caution">
    <text evidence="4">The sequence shown here is derived from an EMBL/GenBank/DDBJ whole genome shotgun (WGS) entry which is preliminary data.</text>
</comment>
<dbReference type="PANTHER" id="PTHR12517">
    <property type="entry name" value="VACUOLAR PROTEIN SORTING-ASSOCIATED PROTEIN 13B"/>
    <property type="match status" value="1"/>
</dbReference>
<feature type="region of interest" description="Disordered" evidence="2">
    <location>
        <begin position="97"/>
        <end position="124"/>
    </location>
</feature>
<dbReference type="OrthoDB" id="445152at2759"/>
<dbReference type="EMBL" id="CAJVCH010129470">
    <property type="protein sequence ID" value="CAG7726003.1"/>
    <property type="molecule type" value="Genomic_DNA"/>
</dbReference>
<proteinExistence type="predicted"/>
<feature type="compositionally biased region" description="Basic and acidic residues" evidence="2">
    <location>
        <begin position="97"/>
        <end position="122"/>
    </location>
</feature>
<dbReference type="InterPro" id="IPR026854">
    <property type="entry name" value="VPS13_N"/>
</dbReference>
<organism evidence="4 5">
    <name type="scientific">Allacma fusca</name>
    <dbReference type="NCBI Taxonomy" id="39272"/>
    <lineage>
        <taxon>Eukaryota</taxon>
        <taxon>Metazoa</taxon>
        <taxon>Ecdysozoa</taxon>
        <taxon>Arthropoda</taxon>
        <taxon>Hexapoda</taxon>
        <taxon>Collembola</taxon>
        <taxon>Symphypleona</taxon>
        <taxon>Sminthuridae</taxon>
        <taxon>Allacma</taxon>
    </lineage>
</organism>
<feature type="compositionally biased region" description="Polar residues" evidence="2">
    <location>
        <begin position="3635"/>
        <end position="3646"/>
    </location>
</feature>
<dbReference type="PANTHER" id="PTHR12517:SF0">
    <property type="entry name" value="INTERMEMBRANE LIPID TRANSFER PROTEIN VPS13B"/>
    <property type="match status" value="1"/>
</dbReference>
<protein>
    <recommendedName>
        <fullName evidence="3">Chorein N-terminal domain-containing protein</fullName>
    </recommendedName>
</protein>
<accession>A0A8J2NTY2</accession>
<reference evidence="4" key="1">
    <citation type="submission" date="2021-06" db="EMBL/GenBank/DDBJ databases">
        <authorList>
            <person name="Hodson N. C."/>
            <person name="Mongue J. A."/>
            <person name="Jaron S. K."/>
        </authorList>
    </citation>
    <scope>NUCLEOTIDE SEQUENCE</scope>
</reference>
<keyword evidence="1" id="KW-0813">Transport</keyword>